<feature type="compositionally biased region" description="Polar residues" evidence="1">
    <location>
        <begin position="50"/>
        <end position="62"/>
    </location>
</feature>
<accession>A0A2H5QFP3</accession>
<proteinExistence type="predicted"/>
<evidence type="ECO:0000313" key="3">
    <source>
        <dbReference type="Proteomes" id="UP000236630"/>
    </source>
</evidence>
<comment type="caution">
    <text evidence="2">The sequence shown here is derived from an EMBL/GenBank/DDBJ whole genome shotgun (WGS) entry which is preliminary data.</text>
</comment>
<feature type="region of interest" description="Disordered" evidence="1">
    <location>
        <begin position="241"/>
        <end position="399"/>
    </location>
</feature>
<dbReference type="STRING" id="55188.A0A2H5QFP3"/>
<dbReference type="Proteomes" id="UP000236630">
    <property type="component" value="Unassembled WGS sequence"/>
</dbReference>
<dbReference type="EMBL" id="BDQV01000352">
    <property type="protein sequence ID" value="GAY63412.1"/>
    <property type="molecule type" value="Genomic_DNA"/>
</dbReference>
<dbReference type="PANTHER" id="PTHR33018">
    <property type="entry name" value="OS10G0338966 PROTEIN-RELATED"/>
    <property type="match status" value="1"/>
</dbReference>
<feature type="region of interest" description="Disordered" evidence="1">
    <location>
        <begin position="1"/>
        <end position="66"/>
    </location>
</feature>
<dbReference type="AlphaFoldDB" id="A0A2H5QFP3"/>
<protein>
    <submittedName>
        <fullName evidence="2">Uncharacterized protein</fullName>
    </submittedName>
</protein>
<evidence type="ECO:0000256" key="1">
    <source>
        <dbReference type="SAM" id="MobiDB-lite"/>
    </source>
</evidence>
<evidence type="ECO:0000313" key="2">
    <source>
        <dbReference type="EMBL" id="GAY63412.1"/>
    </source>
</evidence>
<reference evidence="2 3" key="1">
    <citation type="journal article" date="2017" name="Front. Genet.">
        <title>Draft sequencing of the heterozygous diploid genome of Satsuma (Citrus unshiu Marc.) using a hybrid assembly approach.</title>
        <authorList>
            <person name="Shimizu T."/>
            <person name="Tanizawa Y."/>
            <person name="Mochizuki T."/>
            <person name="Nagasaki H."/>
            <person name="Yoshioka T."/>
            <person name="Toyoda A."/>
            <person name="Fujiyama A."/>
            <person name="Kaminuma E."/>
            <person name="Nakamura Y."/>
        </authorList>
    </citation>
    <scope>NUCLEOTIDE SEQUENCE [LARGE SCALE GENOMIC DNA]</scope>
    <source>
        <strain evidence="3">cv. Miyagawa wase</strain>
    </source>
</reference>
<feature type="non-terminal residue" evidence="2">
    <location>
        <position position="538"/>
    </location>
</feature>
<dbReference type="PANTHER" id="PTHR33018:SF31">
    <property type="entry name" value="TRANSPOSASE, PTTA_EN_SPM, PLANT"/>
    <property type="match status" value="1"/>
</dbReference>
<gene>
    <name evidence="2" type="ORF">CUMW_225360</name>
</gene>
<organism evidence="2 3">
    <name type="scientific">Citrus unshiu</name>
    <name type="common">Satsuma mandarin</name>
    <name type="synonym">Citrus nobilis var. unshiu</name>
    <dbReference type="NCBI Taxonomy" id="55188"/>
    <lineage>
        <taxon>Eukaryota</taxon>
        <taxon>Viridiplantae</taxon>
        <taxon>Streptophyta</taxon>
        <taxon>Embryophyta</taxon>
        <taxon>Tracheophyta</taxon>
        <taxon>Spermatophyta</taxon>
        <taxon>Magnoliopsida</taxon>
        <taxon>eudicotyledons</taxon>
        <taxon>Gunneridae</taxon>
        <taxon>Pentapetalae</taxon>
        <taxon>rosids</taxon>
        <taxon>malvids</taxon>
        <taxon>Sapindales</taxon>
        <taxon>Rutaceae</taxon>
        <taxon>Aurantioideae</taxon>
        <taxon>Citrus</taxon>
    </lineage>
</organism>
<sequence>MDKGKGLDDELSNEESIDYSGNEEVPDEDNSRDEEVPDEFPNSEDENDVPKSSTMRGPTKNSGRMRISGEKLVVRYNGLGVPVGPEATELASFIRLNVLLFIQIVRSKFSKHLVVHSETSSTCSPQKTGLVETKVDRSVAWKRARKMKNGEYDPDVDSVVKKIDALEEKAKKGEFKADARNDILARSIGRPATSGHMQGVGKFISPKMYFDTPNNSFQMRQERLNILERLDKQEAELSDLKKKIKKQPRHSDVGSSNFPLDEQTIEDEAEEMTARNEDKSIGMTRNGSPAKKKHETLTKKRQSPRKRNESPKKQVTADCPGDKPETPTKRQSPRKKQESPKQQVMKKRQSPRKKKESPMKPHKKPRMTLDCPRDKPCSPKKKTSPKKPQEKPLSRRRTRNYHIVHMNRVPGLVIFANLCEKKLAQMGYYVPYQLDEEVYKHPTKAHIGLDECQSLISMKELGANHMHLYIAMLHAHMANDIVGRPFGFIHTGLVSLAHDKDAFATRFKGKCEYTQSELDEVRLEYASFVSELIIIWMY</sequence>
<name>A0A2H5QFP3_CITUN</name>
<keyword evidence="3" id="KW-1185">Reference proteome</keyword>
<feature type="compositionally biased region" description="Basic residues" evidence="1">
    <location>
        <begin position="344"/>
        <end position="366"/>
    </location>
</feature>
<feature type="compositionally biased region" description="Acidic residues" evidence="1">
    <location>
        <begin position="24"/>
        <end position="47"/>
    </location>
</feature>
<feature type="compositionally biased region" description="Basic residues" evidence="1">
    <location>
        <begin position="290"/>
        <end position="305"/>
    </location>
</feature>